<evidence type="ECO:0000313" key="3">
    <source>
        <dbReference type="EMBL" id="RSL84341.1"/>
    </source>
</evidence>
<sequence>MLLASARNYEFIHDDQVSDFRNGVKYKGFMSCSLENVHQQHLNTSQFDLNPIHRHPNYISTKTPIKHPQNFAMAPYTPTTPISELIADYASIIKGKTILTTGVTLKGLGATFVEATAAASPELLILAGRTASKLDDLSKTIAAAHPGVKTRHLLVDLTSMDSVRKAAEEVNGWGDVPKIDVVVNNAAVMAIPYSTTADGFETQFAAGHLGHFLLTNLIMEKILASESPRVVNISSNGHSFSPVRHYDPHFSGETYNKWAAYGQTKTANMLFSLSLAQKLGSRGLQSYSVDPGLIMTTNLGNHLDFSTPDKDLASLLQAHRERGHLEGWEFFAPIPVEVGAATHAFAAFDPNIKASNGAHLLESRVADPYVDTVKSWARDIVEADKTWKLSEELVKQKFSY</sequence>
<dbReference type="InterPro" id="IPR002347">
    <property type="entry name" value="SDR_fam"/>
</dbReference>
<comment type="caution">
    <text evidence="3">The sequence shown here is derived from an EMBL/GenBank/DDBJ whole genome shotgun (WGS) entry which is preliminary data.</text>
</comment>
<gene>
    <name evidence="3" type="ORF">CEP51_003957</name>
</gene>
<evidence type="ECO:0008006" key="5">
    <source>
        <dbReference type="Google" id="ProtNLM"/>
    </source>
</evidence>
<evidence type="ECO:0000256" key="1">
    <source>
        <dbReference type="ARBA" id="ARBA00006484"/>
    </source>
</evidence>
<accession>A0A428S3E1</accession>
<dbReference type="Proteomes" id="UP000287972">
    <property type="component" value="Unassembled WGS sequence"/>
</dbReference>
<comment type="similarity">
    <text evidence="1">Belongs to the short-chain dehydrogenases/reductases (SDR) family.</text>
</comment>
<dbReference type="PANTHER" id="PTHR24320:SF283">
    <property type="entry name" value="RETINOL DEHYDROGENASE 11"/>
    <property type="match status" value="1"/>
</dbReference>
<dbReference type="SUPFAM" id="SSF51735">
    <property type="entry name" value="NAD(P)-binding Rossmann-fold domains"/>
    <property type="match status" value="1"/>
</dbReference>
<reference evidence="3 4" key="1">
    <citation type="submission" date="2017-06" db="EMBL/GenBank/DDBJ databases">
        <title>Comparative genomic analysis of Ambrosia Fusariam Clade fungi.</title>
        <authorList>
            <person name="Stajich J.E."/>
            <person name="Carrillo J."/>
            <person name="Kijimoto T."/>
            <person name="Eskalen A."/>
            <person name="O'Donnell K."/>
            <person name="Kasson M."/>
        </authorList>
    </citation>
    <scope>NUCLEOTIDE SEQUENCE [LARGE SCALE GENOMIC DNA]</scope>
    <source>
        <strain evidence="3 4">NRRL62606</strain>
    </source>
</reference>
<evidence type="ECO:0000256" key="2">
    <source>
        <dbReference type="ARBA" id="ARBA00023002"/>
    </source>
</evidence>
<dbReference type="Gene3D" id="3.40.50.720">
    <property type="entry name" value="NAD(P)-binding Rossmann-like Domain"/>
    <property type="match status" value="1"/>
</dbReference>
<evidence type="ECO:0000313" key="4">
    <source>
        <dbReference type="Proteomes" id="UP000287972"/>
    </source>
</evidence>
<keyword evidence="4" id="KW-1185">Reference proteome</keyword>
<dbReference type="GO" id="GO:0016491">
    <property type="term" value="F:oxidoreductase activity"/>
    <property type="evidence" value="ECO:0007669"/>
    <property type="project" value="UniProtKB-KW"/>
</dbReference>
<organism evidence="3 4">
    <name type="scientific">Fusarium floridanum</name>
    <dbReference type="NCBI Taxonomy" id="1325733"/>
    <lineage>
        <taxon>Eukaryota</taxon>
        <taxon>Fungi</taxon>
        <taxon>Dikarya</taxon>
        <taxon>Ascomycota</taxon>
        <taxon>Pezizomycotina</taxon>
        <taxon>Sordariomycetes</taxon>
        <taxon>Hypocreomycetidae</taxon>
        <taxon>Hypocreales</taxon>
        <taxon>Nectriaceae</taxon>
        <taxon>Fusarium</taxon>
        <taxon>Fusarium solani species complex</taxon>
    </lineage>
</organism>
<dbReference type="EMBL" id="NKCL01000069">
    <property type="protein sequence ID" value="RSL84341.1"/>
    <property type="molecule type" value="Genomic_DNA"/>
</dbReference>
<dbReference type="InterPro" id="IPR036291">
    <property type="entry name" value="NAD(P)-bd_dom_sf"/>
</dbReference>
<dbReference type="AlphaFoldDB" id="A0A428S3E1"/>
<protein>
    <recommendedName>
        <fullName evidence="5">Oxidoreductase</fullName>
    </recommendedName>
</protein>
<proteinExistence type="inferred from homology"/>
<dbReference type="PRINTS" id="PR00081">
    <property type="entry name" value="GDHRDH"/>
</dbReference>
<dbReference type="Pfam" id="PF00106">
    <property type="entry name" value="adh_short"/>
    <property type="match status" value="1"/>
</dbReference>
<name>A0A428S3E1_9HYPO</name>
<keyword evidence="2" id="KW-0560">Oxidoreductase</keyword>
<dbReference type="PANTHER" id="PTHR24320">
    <property type="entry name" value="RETINOL DEHYDROGENASE"/>
    <property type="match status" value="1"/>
</dbReference>